<protein>
    <submittedName>
        <fullName evidence="2">Uncharacterized protein</fullName>
    </submittedName>
</protein>
<proteinExistence type="predicted"/>
<comment type="caution">
    <text evidence="2">The sequence shown here is derived from an EMBL/GenBank/DDBJ whole genome shotgun (WGS) entry which is preliminary data.</text>
</comment>
<dbReference type="EMBL" id="JAWWNJ010000178">
    <property type="protein sequence ID" value="KAK6974840.1"/>
    <property type="molecule type" value="Genomic_DNA"/>
</dbReference>
<gene>
    <name evidence="2" type="ORF">R3P38DRAFT_2811351</name>
</gene>
<dbReference type="AlphaFoldDB" id="A0AAV9Z992"/>
<evidence type="ECO:0000256" key="1">
    <source>
        <dbReference type="SAM" id="MobiDB-lite"/>
    </source>
</evidence>
<dbReference type="Proteomes" id="UP001362999">
    <property type="component" value="Unassembled WGS sequence"/>
</dbReference>
<feature type="region of interest" description="Disordered" evidence="1">
    <location>
        <begin position="109"/>
        <end position="141"/>
    </location>
</feature>
<keyword evidence="3" id="KW-1185">Reference proteome</keyword>
<sequence>MPAPDPDSNTVDTPPPLELIASPSRTFIDSESICRAWAESNPLPPNCRQMGAGGRRHSLLDDTLDGYYLYHQYRALHRLQNARGPQIMRSLRLSTDSLFQRLLSPLRATSSAQRKRNFDGVEAVDEEPSYPRRQTKRLKSK</sequence>
<evidence type="ECO:0000313" key="3">
    <source>
        <dbReference type="Proteomes" id="UP001362999"/>
    </source>
</evidence>
<organism evidence="2 3">
    <name type="scientific">Favolaschia claudopus</name>
    <dbReference type="NCBI Taxonomy" id="2862362"/>
    <lineage>
        <taxon>Eukaryota</taxon>
        <taxon>Fungi</taxon>
        <taxon>Dikarya</taxon>
        <taxon>Basidiomycota</taxon>
        <taxon>Agaricomycotina</taxon>
        <taxon>Agaricomycetes</taxon>
        <taxon>Agaricomycetidae</taxon>
        <taxon>Agaricales</taxon>
        <taxon>Marasmiineae</taxon>
        <taxon>Mycenaceae</taxon>
        <taxon>Favolaschia</taxon>
    </lineage>
</organism>
<accession>A0AAV9Z992</accession>
<name>A0AAV9Z992_9AGAR</name>
<feature type="region of interest" description="Disordered" evidence="1">
    <location>
        <begin position="1"/>
        <end position="20"/>
    </location>
</feature>
<evidence type="ECO:0000313" key="2">
    <source>
        <dbReference type="EMBL" id="KAK6974840.1"/>
    </source>
</evidence>
<reference evidence="2 3" key="1">
    <citation type="journal article" date="2024" name="J Genomics">
        <title>Draft genome sequencing and assembly of Favolaschia claudopus CIRM-BRFM 2984 isolated from oak limbs.</title>
        <authorList>
            <person name="Navarro D."/>
            <person name="Drula E."/>
            <person name="Chaduli D."/>
            <person name="Cazenave R."/>
            <person name="Ahrendt S."/>
            <person name="Wang J."/>
            <person name="Lipzen A."/>
            <person name="Daum C."/>
            <person name="Barry K."/>
            <person name="Grigoriev I.V."/>
            <person name="Favel A."/>
            <person name="Rosso M.N."/>
            <person name="Martin F."/>
        </authorList>
    </citation>
    <scope>NUCLEOTIDE SEQUENCE [LARGE SCALE GENOMIC DNA]</scope>
    <source>
        <strain evidence="2 3">CIRM-BRFM 2984</strain>
    </source>
</reference>